<evidence type="ECO:0000259" key="1">
    <source>
        <dbReference type="PROSITE" id="PS50943"/>
    </source>
</evidence>
<dbReference type="Pfam" id="PF13443">
    <property type="entry name" value="HTH_26"/>
    <property type="match status" value="1"/>
</dbReference>
<proteinExistence type="predicted"/>
<dbReference type="AlphaFoldDB" id="A0AAW6DHT9"/>
<dbReference type="CDD" id="cd00093">
    <property type="entry name" value="HTH_XRE"/>
    <property type="match status" value="1"/>
</dbReference>
<gene>
    <name evidence="2" type="ORF">PNW85_20410</name>
</gene>
<feature type="domain" description="HTH cro/C1-type" evidence="1">
    <location>
        <begin position="5"/>
        <end position="59"/>
    </location>
</feature>
<organism evidence="2 3">
    <name type="scientific">Mediterraneibacter gnavus</name>
    <name type="common">Ruminococcus gnavus</name>
    <dbReference type="NCBI Taxonomy" id="33038"/>
    <lineage>
        <taxon>Bacteria</taxon>
        <taxon>Bacillati</taxon>
        <taxon>Bacillota</taxon>
        <taxon>Clostridia</taxon>
        <taxon>Lachnospirales</taxon>
        <taxon>Lachnospiraceae</taxon>
        <taxon>Mediterraneibacter</taxon>
    </lineage>
</organism>
<sequence>MYEIFQKLCEERGITPYRFCKDTGINSSTISTWKNKGSECSPKTAKAVCDYFGITMDYLMNGSTNKNKEVANTDLVAKDESERRLLMLCRKAGNVSSEEKKAIINNFEATIDMYLKAKGIKKE</sequence>
<dbReference type="GO" id="GO:0003677">
    <property type="term" value="F:DNA binding"/>
    <property type="evidence" value="ECO:0007669"/>
    <property type="project" value="InterPro"/>
</dbReference>
<dbReference type="InterPro" id="IPR010982">
    <property type="entry name" value="Lambda_DNA-bd_dom_sf"/>
</dbReference>
<reference evidence="2" key="1">
    <citation type="submission" date="2023-01" db="EMBL/GenBank/DDBJ databases">
        <title>Human gut microbiome strain richness.</title>
        <authorList>
            <person name="Chen-Liaw A."/>
        </authorList>
    </citation>
    <scope>NUCLEOTIDE SEQUENCE</scope>
    <source>
        <strain evidence="2">RTP21484st1_H11_RTP21484_190118</strain>
    </source>
</reference>
<dbReference type="PROSITE" id="PS50943">
    <property type="entry name" value="HTH_CROC1"/>
    <property type="match status" value="1"/>
</dbReference>
<dbReference type="Proteomes" id="UP001212160">
    <property type="component" value="Unassembled WGS sequence"/>
</dbReference>
<dbReference type="Gene3D" id="1.10.260.40">
    <property type="entry name" value="lambda repressor-like DNA-binding domains"/>
    <property type="match status" value="1"/>
</dbReference>
<name>A0AAW6DHT9_MEDGN</name>
<comment type="caution">
    <text evidence="2">The sequence shown here is derived from an EMBL/GenBank/DDBJ whole genome shotgun (WGS) entry which is preliminary data.</text>
</comment>
<dbReference type="EMBL" id="JAQMLA010000167">
    <property type="protein sequence ID" value="MDB8688955.1"/>
    <property type="molecule type" value="Genomic_DNA"/>
</dbReference>
<evidence type="ECO:0000313" key="3">
    <source>
        <dbReference type="Proteomes" id="UP001212160"/>
    </source>
</evidence>
<dbReference type="SMART" id="SM00530">
    <property type="entry name" value="HTH_XRE"/>
    <property type="match status" value="1"/>
</dbReference>
<dbReference type="InterPro" id="IPR001387">
    <property type="entry name" value="Cro/C1-type_HTH"/>
</dbReference>
<protein>
    <submittedName>
        <fullName evidence="2">Helix-turn-helix transcriptional regulator</fullName>
    </submittedName>
</protein>
<dbReference type="RefSeq" id="WP_024854481.1">
    <property type="nucleotide sequence ID" value="NZ_JAQMLA010000167.1"/>
</dbReference>
<evidence type="ECO:0000313" key="2">
    <source>
        <dbReference type="EMBL" id="MDB8688955.1"/>
    </source>
</evidence>
<dbReference type="SUPFAM" id="SSF47413">
    <property type="entry name" value="lambda repressor-like DNA-binding domains"/>
    <property type="match status" value="1"/>
</dbReference>
<accession>A0AAW6DHT9</accession>